<dbReference type="Gene3D" id="3.40.50.720">
    <property type="entry name" value="NAD(P)-binding Rossmann-like Domain"/>
    <property type="match status" value="2"/>
</dbReference>
<dbReference type="CDD" id="cd08956">
    <property type="entry name" value="KR_3_FAS_SDR_x"/>
    <property type="match status" value="2"/>
</dbReference>
<dbReference type="Pfam" id="PF00550">
    <property type="entry name" value="PP-binding"/>
    <property type="match status" value="2"/>
</dbReference>
<dbReference type="Pfam" id="PF00698">
    <property type="entry name" value="Acyl_transf_1"/>
    <property type="match status" value="2"/>
</dbReference>
<dbReference type="InterPro" id="IPR016039">
    <property type="entry name" value="Thiolase-like"/>
</dbReference>
<name>A0ABT2JBA0_9PSEU</name>
<dbReference type="RefSeq" id="WP_260192600.1">
    <property type="nucleotide sequence ID" value="NZ_JAFFZE010000014.1"/>
</dbReference>
<evidence type="ECO:0000256" key="1">
    <source>
        <dbReference type="ARBA" id="ARBA00001957"/>
    </source>
</evidence>
<evidence type="ECO:0000256" key="4">
    <source>
        <dbReference type="ARBA" id="ARBA00022553"/>
    </source>
</evidence>
<dbReference type="EMBL" id="JAFFZE010000014">
    <property type="protein sequence ID" value="MCT2585127.1"/>
    <property type="molecule type" value="Genomic_DNA"/>
</dbReference>
<evidence type="ECO:0000256" key="7">
    <source>
        <dbReference type="ARBA" id="ARBA00023268"/>
    </source>
</evidence>
<evidence type="ECO:0000256" key="2">
    <source>
        <dbReference type="ARBA" id="ARBA00004792"/>
    </source>
</evidence>
<dbReference type="InterPro" id="IPR006162">
    <property type="entry name" value="Ppantetheine_attach_site"/>
</dbReference>
<feature type="active site" description="Proton acceptor; for dehydratase activity" evidence="9">
    <location>
        <position position="924"/>
    </location>
</feature>
<dbReference type="SMART" id="SM00823">
    <property type="entry name" value="PKS_PP"/>
    <property type="match status" value="2"/>
</dbReference>
<dbReference type="Pfam" id="PF08659">
    <property type="entry name" value="KR"/>
    <property type="match status" value="2"/>
</dbReference>
<dbReference type="Pfam" id="PF14765">
    <property type="entry name" value="PS-DH"/>
    <property type="match status" value="2"/>
</dbReference>
<dbReference type="InterPro" id="IPR032821">
    <property type="entry name" value="PKS_assoc"/>
</dbReference>
<dbReference type="Pfam" id="PF22953">
    <property type="entry name" value="SpnB_Rossmann"/>
    <property type="match status" value="2"/>
</dbReference>
<dbReference type="InterPro" id="IPR049551">
    <property type="entry name" value="PKS_DH_C"/>
</dbReference>
<dbReference type="PROSITE" id="PS00012">
    <property type="entry name" value="PHOSPHOPANTETHEINE"/>
    <property type="match status" value="1"/>
</dbReference>
<evidence type="ECO:0000256" key="6">
    <source>
        <dbReference type="ARBA" id="ARBA00023194"/>
    </source>
</evidence>
<dbReference type="CDD" id="cd00833">
    <property type="entry name" value="PKS"/>
    <property type="match status" value="2"/>
</dbReference>
<dbReference type="InterPro" id="IPR013968">
    <property type="entry name" value="PKS_KR"/>
</dbReference>
<dbReference type="Proteomes" id="UP001156441">
    <property type="component" value="Unassembled WGS sequence"/>
</dbReference>
<dbReference type="SMART" id="SM00827">
    <property type="entry name" value="PKS_AT"/>
    <property type="match status" value="2"/>
</dbReference>
<dbReference type="InterPro" id="IPR016035">
    <property type="entry name" value="Acyl_Trfase/lysoPLipase"/>
</dbReference>
<dbReference type="InterPro" id="IPR057326">
    <property type="entry name" value="KR_dom"/>
</dbReference>
<dbReference type="Gene3D" id="3.40.366.10">
    <property type="entry name" value="Malonyl-Coenzyme A Acyl Carrier Protein, domain 2"/>
    <property type="match status" value="2"/>
</dbReference>
<accession>A0ABT2JBA0</accession>
<dbReference type="InterPro" id="IPR042104">
    <property type="entry name" value="PKS_dehydratase_sf"/>
</dbReference>
<evidence type="ECO:0000313" key="14">
    <source>
        <dbReference type="Proteomes" id="UP001156441"/>
    </source>
</evidence>
<dbReference type="InterPro" id="IPR009081">
    <property type="entry name" value="PP-bd_ACP"/>
</dbReference>
<dbReference type="InterPro" id="IPR018201">
    <property type="entry name" value="Ketoacyl_synth_AS"/>
</dbReference>
<dbReference type="Gene3D" id="3.40.47.10">
    <property type="match status" value="2"/>
</dbReference>
<keyword evidence="3" id="KW-0596">Phosphopantetheine</keyword>
<dbReference type="InterPro" id="IPR016036">
    <property type="entry name" value="Malonyl_transacylase_ACP-bd"/>
</dbReference>
<keyword evidence="8" id="KW-0012">Acyltransferase</keyword>
<organism evidence="13 14">
    <name type="scientific">Actinophytocola gossypii</name>
    <dbReference type="NCBI Taxonomy" id="2812003"/>
    <lineage>
        <taxon>Bacteria</taxon>
        <taxon>Bacillati</taxon>
        <taxon>Actinomycetota</taxon>
        <taxon>Actinomycetes</taxon>
        <taxon>Pseudonocardiales</taxon>
        <taxon>Pseudonocardiaceae</taxon>
    </lineage>
</organism>
<evidence type="ECO:0000256" key="8">
    <source>
        <dbReference type="ARBA" id="ARBA00023315"/>
    </source>
</evidence>
<dbReference type="InterPro" id="IPR036736">
    <property type="entry name" value="ACP-like_sf"/>
</dbReference>
<feature type="region of interest" description="C-terminal hotdog fold" evidence="9">
    <location>
        <begin position="2698"/>
        <end position="2832"/>
    </location>
</feature>
<dbReference type="Pfam" id="PF00109">
    <property type="entry name" value="ketoacyl-synt"/>
    <property type="match status" value="2"/>
</dbReference>
<dbReference type="PROSITE" id="PS00606">
    <property type="entry name" value="KS3_1"/>
    <property type="match status" value="2"/>
</dbReference>
<dbReference type="SUPFAM" id="SSF55048">
    <property type="entry name" value="Probable ACP-binding domain of malonyl-CoA ACP transacylase"/>
    <property type="match status" value="2"/>
</dbReference>
<dbReference type="InterPro" id="IPR014031">
    <property type="entry name" value="Ketoacyl_synth_C"/>
</dbReference>
<evidence type="ECO:0000313" key="13">
    <source>
        <dbReference type="EMBL" id="MCT2585127.1"/>
    </source>
</evidence>
<feature type="active site" description="Proton acceptor; for dehydratase activity" evidence="9">
    <location>
        <position position="2597"/>
    </location>
</feature>
<feature type="domain" description="Carrier" evidence="10">
    <location>
        <begin position="1597"/>
        <end position="1672"/>
    </location>
</feature>
<feature type="domain" description="PKS/mFAS DH" evidence="12">
    <location>
        <begin position="892"/>
        <end position="1160"/>
    </location>
</feature>
<dbReference type="SMART" id="SM00826">
    <property type="entry name" value="PKS_DH"/>
    <property type="match status" value="2"/>
</dbReference>
<dbReference type="SMART" id="SM00825">
    <property type="entry name" value="PKS_KS"/>
    <property type="match status" value="2"/>
</dbReference>
<evidence type="ECO:0000256" key="3">
    <source>
        <dbReference type="ARBA" id="ARBA00022450"/>
    </source>
</evidence>
<evidence type="ECO:0000259" key="11">
    <source>
        <dbReference type="PROSITE" id="PS52004"/>
    </source>
</evidence>
<sequence>MANKNEEKLLGYLKKVSSDLHRTRERLREVEAEPIAVVAMSCRYPGGVRSPEDLWRLVDGGVDAIGEFPTDRGWPLDTLLAGDGDGTNYVREGGFVDDVAGFDADLFGIAPREALAMDPQQRLLLELAWESFERAGIAPDALRGEQVGVFVGSGCQDYYDDLSPESTEAVAAYLSTGNAASVISARISYALGLHGPAVTVDTACSSSLVALHAAGQALRRRECGLALAGGVMVMATPGPFVAFSKQRGLAPDGRCKPFSDSADGTGWAEGAGLLVLERLSDARRNGHPVLAVISGSAVNSDGASNGITAPSGPAQQRVIRSALAAAGLSTSDIDAVEAHGTGTTLGDPIEAQAVLATYGQDRDEPLWLGSLKSNIGHAQAAAGVAGVIKMVEAIRHGVLPKTLHVTEPSSHVDWSAGNVELLTEAREWHRGDRPRRAGVSSFGVSGTNAHVIVEEADPAEPAAEPTWPAGVPVPVPVSGHDERALRDQAAAFVSGVDSLVDLGHTLGTSRAALAERAVVLAADPDAAARGLGAVASGEPAANVVRGTVTEGTTAFLFAGQGAQRVGMGRELYEAFPVFAEAFDAVCAHLSIYEGDDQEVLDRTEHAQSALFAFEVALFRLLESWGVHPDVVAGHSIGELAAAHVAGVLTLADACRLVSARGRLMQALPEGGAMVAVVANEDEVTPLLTGGVAIAAVNGPESVVVSGVEAEVMAVVERLGRRHTRLRVSHAFHSPLMDPMLDEFRAVAETVTYHPPRLPVVSTVTGEPMEASAGYFAEQVRRTVRFQDAVRALDATRHLELGPDGVLTGLVRGWVADAVPAQRAGHGQAAALLTAVARLHVTGTPVDWAGVFAGSGARSLPLPTYAFQRRRYWLDGRARAGDLGALGLDPAGHPLLGAVTVLADTRGVVLSGRLSTAAQPWLADHVVHGEVLLPGTAFVELALRAGHQVGCGRIGELTLHTPLRLPERGGVRLQVVVGEADPAGNRPVGVYSRADSAEDESWTRHAGGILTVAGVAPAGPAEWPPPGAEPVVIDALADDLADAGLSYGPTFLGLRAAWRHGTDLLAEVEVPDGDRFALHPAALDAATQVLGLGLAGAPGGARLPFSWSGVSLFVTGTSRLRVRFTPTGEDTYSALVSDPAGAAVASVESVAFRPVPTGTTRLDRPRRGALYQLDWIPAAARPARAEPRPDVTVLHAGDPDGGTDPDTIKATVHRVLAELTEWLTADRDPAARLVVVTRHAVSVAGEDVADLAGAAVWGLVRSAQAEHPDRIVLVDTDTHTDRPELAAALDSGEPQVAVRAGVPHVARLTRTPAGADEPTGEFDPAGTVLLTGGSGALGAVLTRHLVTRHGVRHLALLGRRGADQDLVDELTGLGAEVTPVACDVADRTALAAALATLTETRPLTAVVHAAGVVDDGVLTALTPDRVDAVLDPKVTGALNLHELTGDLSAFVLFSSLSGTLGAPGQANYAAANTVLDALAVRRRALGLPAVSVAWGQWETGMAGSLGAADRTRMARGGVLPLSEADGRALFDAAVGAGAASVAAAALDLGRLRATGAAVAPVFGTLVDPGVRRAGPVTAAPASPLAERIAAATEPDRPALVLDLVRGQVAAVLGHDSAAAVAPGRRFADLGFDSLTAVELRNALAAATGLTLPATLVFDYPTATAVAGHLLEQLTGAAPAAPVDRPVVSDVDEPVAVVGMACRYPGGVTSPEELWSLVADGVDAIGEFPTDRGWDLDRLHDPSGTRPGTTYTRSGGFLHDAAEFDAGFFGVSPREAPTVDPQQRLLLETSWEAVERAGIDPLSLKGSQTGVFVGVQYHDYVASSSTGSVVSGRVAYHFGFEGPAVSVDTACSSSLVSVHWATRALRSGECTLALAGGVTVMATPETFVEFSRQRGLAPDGRCKSFSTDADGTAWAEGAGVLVLERLSDARRNGHPVLALVRGTAVNSDGTSNGLTAPNGPAQQRVIRAALADAGLSTQDVDAVEAHGTGTKLGDPVEAQALLATYGRDRDEPLWLGSLKSNIGHTQAAAGVAGVIKMVQAMRHEELPRTLHVTEPSTHVDWTAGDVALLTEPRPWPRAERPRRAGVSSFGVSGTNAHLVLEEGDPVQEPPVTDAAEPPVVPWLLSGRSHASLLAQAERLLSHVDETDDEPVDLGYATAVSRSGFEHRAVVLGADRGDFLLGLVALVDGTEEPELVTGVVTSDGGTGFLFSGQGSQRLGMGRELAAAFPVFADALRTVTTELDEHLARPLSTVLFAGPGTDEAALLDQTAYTQAGLFAVEVALFRLLESFGVTPDQVAGHSIGELAAAHVAGVLSLTDACALVAARGALMQALPAGGAMVAVSATEDEVAPLLTERTSVAAVNGPASVVVSGAEDDVERIAAELAARGRRSTRLSVSHAFHSPAMEPMLAAYRRAAEAVTFHPPRLTVVSTVTGAPAGAELCDPEHWVRQVREPVRFRDAVRAMADAGVTRFVELGPDAVLAGLVPDCLDAPATVVTPVAHRDVDEPRALLTALARLHVTGTPVDWRALFSPLFEPRGARLVPLPTYAFQRERYWLDSAASDSAGGGHPLVGAAVELAETGGAVLRGTLSTGTQPWLADHVVHGSVLFPGTGFVELAVRAGDEVGCGRIEELTFEEPLVLPPDAPVRVQVEVGGPDERGARRFAVHSRPPGAGWRRHATGVLTAAGAPAEFDLAQWPPAGATPVPLDGWYPALAESGIAYGPAFQGVRAVWRHGDDVHAEVSLPDASDVDAYGTHPAVLDAAWQAVAHSAVAADGPVLPFGAAGVELYATGATELRVRVRPGTTGLTVEIADPAGRPVAVVESLAVRPAAEPVPTETDGTLLRLGWVPVPTRTRPVDRWHVVGPDPWGLTNALGAPLSADLADAGTAEVVVLPCGGGADAGTAREQSRRLLGLLRAGLAAEATLLVVTSGAVSTGTEDVTDLAGAAAWGMVRSAQAEHPGRIVLVDVDGDPESVAALPAALGAGEPQLAVRAGVVHTPRLTAAPTDTGRTAFGTGTVLVTGGTGALGGLVARHLVAEHGVRHLLLTSRRGPAAPGAAELGAELAALGAEVSVVACDTADRDALAAVLAGIPAEHPLTGVVHAAGVTADGLLDSLTQDRLDEVLRPKVDAAWHLHELTATLDLSAFVLFSSASSVLGAPGQANYAAANGYLDALAAHRRALGLPGRSLAWGLWDTGTTGMGAGLGDADLRRLAAAGIAPLTPAAGLSLLDTAGGLPDAVLLPIRLDQDALGGEDTPPLLRGLARTPVRRVADTTPAGPAGGGAGGKLRDRLAELPPHDREPLLLDLVRTEAAKLLGHAGPAAVEPERAFNELGFDSLAAVGFRNKLTLLTGLTLPATLIFDYPNALVLARHLLAELVPDQADGGTGEQAADTDERIRAALSSIPLARLRDAGLLHSLLDLAGITAEPTPDPATDDSSIDDMDTEKLISRAFELDDATREM</sequence>
<dbReference type="InterPro" id="IPR001227">
    <property type="entry name" value="Ac_transferase_dom_sf"/>
</dbReference>
<dbReference type="InterPro" id="IPR014043">
    <property type="entry name" value="Acyl_transferase_dom"/>
</dbReference>
<dbReference type="InterPro" id="IPR055123">
    <property type="entry name" value="SpnB-like_Rossmann"/>
</dbReference>
<dbReference type="PROSITE" id="PS52004">
    <property type="entry name" value="KS3_2"/>
    <property type="match status" value="2"/>
</dbReference>
<feature type="domain" description="Ketosynthase family 3 (KS3)" evidence="11">
    <location>
        <begin position="1690"/>
        <end position="2100"/>
    </location>
</feature>
<feature type="domain" description="Carrier" evidence="10">
    <location>
        <begin position="3297"/>
        <end position="3372"/>
    </location>
</feature>
<feature type="region of interest" description="N-terminal hotdog fold" evidence="9">
    <location>
        <begin position="2565"/>
        <end position="2686"/>
    </location>
</feature>
<dbReference type="PROSITE" id="PS52019">
    <property type="entry name" value="PKS_MFAS_DH"/>
    <property type="match status" value="2"/>
</dbReference>
<keyword evidence="6" id="KW-0045">Antibiotic biosynthesis</keyword>
<feature type="domain" description="PKS/mFAS DH" evidence="12">
    <location>
        <begin position="2565"/>
        <end position="2832"/>
    </location>
</feature>
<dbReference type="Gene3D" id="3.30.70.3290">
    <property type="match status" value="2"/>
</dbReference>
<dbReference type="PROSITE" id="PS50075">
    <property type="entry name" value="CARRIER"/>
    <property type="match status" value="2"/>
</dbReference>
<keyword evidence="7" id="KW-0511">Multifunctional enzyme</keyword>
<comment type="caution">
    <text evidence="13">The sequence shown here is derived from an EMBL/GenBank/DDBJ whole genome shotgun (WGS) entry which is preliminary data.</text>
</comment>
<feature type="region of interest" description="C-terminal hotdog fold" evidence="9">
    <location>
        <begin position="1027"/>
        <end position="1160"/>
    </location>
</feature>
<dbReference type="InterPro" id="IPR020807">
    <property type="entry name" value="PKS_DH"/>
</dbReference>
<dbReference type="PANTHER" id="PTHR43775">
    <property type="entry name" value="FATTY ACID SYNTHASE"/>
    <property type="match status" value="1"/>
</dbReference>
<dbReference type="SMART" id="SM01294">
    <property type="entry name" value="PKS_PP_betabranch"/>
    <property type="match status" value="2"/>
</dbReference>
<keyword evidence="5" id="KW-0808">Transferase</keyword>
<feature type="region of interest" description="N-terminal hotdog fold" evidence="9">
    <location>
        <begin position="892"/>
        <end position="1016"/>
    </location>
</feature>
<dbReference type="InterPro" id="IPR036291">
    <property type="entry name" value="NAD(P)-bd_dom_sf"/>
</dbReference>
<keyword evidence="4" id="KW-0597">Phosphoprotein</keyword>
<dbReference type="InterPro" id="IPR050091">
    <property type="entry name" value="PKS_NRPS_Biosynth_Enz"/>
</dbReference>
<dbReference type="Pfam" id="PF21089">
    <property type="entry name" value="PKS_DH_N"/>
    <property type="match status" value="2"/>
</dbReference>
<evidence type="ECO:0000259" key="10">
    <source>
        <dbReference type="PROSITE" id="PS50075"/>
    </source>
</evidence>
<dbReference type="Gene3D" id="3.10.129.110">
    <property type="entry name" value="Polyketide synthase dehydratase"/>
    <property type="match status" value="2"/>
</dbReference>
<dbReference type="InterPro" id="IPR015083">
    <property type="entry name" value="NorB/c/GfsB-D-like_docking"/>
</dbReference>
<evidence type="ECO:0000256" key="9">
    <source>
        <dbReference type="PROSITE-ProRule" id="PRU01363"/>
    </source>
</evidence>
<dbReference type="Pfam" id="PF16197">
    <property type="entry name" value="KAsynt_C_assoc"/>
    <property type="match status" value="2"/>
</dbReference>
<evidence type="ECO:0000259" key="12">
    <source>
        <dbReference type="PROSITE" id="PS52019"/>
    </source>
</evidence>
<feature type="active site" description="Proton donor; for dehydratase activity" evidence="9">
    <location>
        <position position="2757"/>
    </location>
</feature>
<dbReference type="InterPro" id="IPR020841">
    <property type="entry name" value="PKS_Beta-ketoAc_synthase_dom"/>
</dbReference>
<comment type="pathway">
    <text evidence="2">Antibiotic biosynthesis.</text>
</comment>
<proteinExistence type="predicted"/>
<comment type="cofactor">
    <cofactor evidence="1">
        <name>pantetheine 4'-phosphate</name>
        <dbReference type="ChEBI" id="CHEBI:47942"/>
    </cofactor>
</comment>
<dbReference type="InterPro" id="IPR049552">
    <property type="entry name" value="PKS_DH_N"/>
</dbReference>
<dbReference type="SUPFAM" id="SSF47336">
    <property type="entry name" value="ACP-like"/>
    <property type="match status" value="2"/>
</dbReference>
<dbReference type="SUPFAM" id="SSF53901">
    <property type="entry name" value="Thiolase-like"/>
    <property type="match status" value="2"/>
</dbReference>
<dbReference type="SMART" id="SM00822">
    <property type="entry name" value="PKS_KR"/>
    <property type="match status" value="2"/>
</dbReference>
<dbReference type="SUPFAM" id="SSF51735">
    <property type="entry name" value="NAD(P)-binding Rossmann-fold domains"/>
    <property type="match status" value="4"/>
</dbReference>
<keyword evidence="14" id="KW-1185">Reference proteome</keyword>
<reference evidence="13 14" key="1">
    <citation type="submission" date="2021-02" db="EMBL/GenBank/DDBJ databases">
        <title>Actinophytocola xerophila sp. nov., isolated from soil of cotton cropping field.</title>
        <authorList>
            <person name="Huang R."/>
            <person name="Chen X."/>
            <person name="Ge X."/>
            <person name="Liu W."/>
        </authorList>
    </citation>
    <scope>NUCLEOTIDE SEQUENCE [LARGE SCALE GENOMIC DNA]</scope>
    <source>
        <strain evidence="13 14">S1-96</strain>
    </source>
</reference>
<dbReference type="InterPro" id="IPR049900">
    <property type="entry name" value="PKS_mFAS_DH"/>
</dbReference>
<feature type="domain" description="Ketosynthase family 3 (KS3)" evidence="11">
    <location>
        <begin position="32"/>
        <end position="455"/>
    </location>
</feature>
<dbReference type="PANTHER" id="PTHR43775:SF51">
    <property type="entry name" value="INACTIVE PHENOLPHTHIOCEROL SYNTHESIS POLYKETIDE SYNTHASE TYPE I PKS1-RELATED"/>
    <property type="match status" value="1"/>
</dbReference>
<dbReference type="InterPro" id="IPR020806">
    <property type="entry name" value="PKS_PP-bd"/>
</dbReference>
<gene>
    <name evidence="13" type="ORF">JT362_18590</name>
</gene>
<dbReference type="Gene3D" id="1.10.1200.10">
    <property type="entry name" value="ACP-like"/>
    <property type="match status" value="2"/>
</dbReference>
<protein>
    <submittedName>
        <fullName evidence="13">SDR family NAD(P)-dependent oxidoreductase</fullName>
    </submittedName>
</protein>
<dbReference type="Pfam" id="PF02801">
    <property type="entry name" value="Ketoacyl-synt_C"/>
    <property type="match status" value="2"/>
</dbReference>
<dbReference type="SUPFAM" id="SSF52151">
    <property type="entry name" value="FabD/lysophospholipase-like"/>
    <property type="match status" value="2"/>
</dbReference>
<evidence type="ECO:0000256" key="5">
    <source>
        <dbReference type="ARBA" id="ARBA00022679"/>
    </source>
</evidence>
<dbReference type="Pfam" id="PF08990">
    <property type="entry name" value="Docking"/>
    <property type="match status" value="1"/>
</dbReference>
<feature type="active site" description="Proton donor; for dehydratase activity" evidence="9">
    <location>
        <position position="1083"/>
    </location>
</feature>
<dbReference type="InterPro" id="IPR014030">
    <property type="entry name" value="Ketoacyl_synth_N"/>
</dbReference>